<dbReference type="OrthoDB" id="9797653at2"/>
<dbReference type="PANTHER" id="PTHR48228:SF5">
    <property type="entry name" value="ALPHA-METHYLACYL-COA RACEMASE"/>
    <property type="match status" value="1"/>
</dbReference>
<dbReference type="InterPro" id="IPR003673">
    <property type="entry name" value="CoA-Trfase_fam_III"/>
</dbReference>
<evidence type="ECO:0000313" key="1">
    <source>
        <dbReference type="EMBL" id="KAA9163335.1"/>
    </source>
</evidence>
<dbReference type="InterPro" id="IPR023606">
    <property type="entry name" value="CoA-Trfase_III_dom_1_sf"/>
</dbReference>
<reference evidence="1" key="1">
    <citation type="submission" date="2019-09" db="EMBL/GenBank/DDBJ databases">
        <authorList>
            <person name="Teo W.F.A."/>
            <person name="Duangmal K."/>
        </authorList>
    </citation>
    <scope>NUCLEOTIDE SEQUENCE [LARGE SCALE GENOMIC DNA]</scope>
    <source>
        <strain evidence="1">K81G1</strain>
    </source>
</reference>
<proteinExistence type="predicted"/>
<dbReference type="AlphaFoldDB" id="A0A5N0VBA9"/>
<accession>A0A5N0VBA9</accession>
<dbReference type="Proteomes" id="UP000319769">
    <property type="component" value="Unassembled WGS sequence"/>
</dbReference>
<dbReference type="PANTHER" id="PTHR48228">
    <property type="entry name" value="SUCCINYL-COA--D-CITRAMALATE COA-TRANSFERASE"/>
    <property type="match status" value="1"/>
</dbReference>
<dbReference type="Gene3D" id="3.40.50.10540">
    <property type="entry name" value="Crotonobetainyl-coa:carnitine coa-transferase, domain 1"/>
    <property type="match status" value="1"/>
</dbReference>
<dbReference type="GO" id="GO:0016853">
    <property type="term" value="F:isomerase activity"/>
    <property type="evidence" value="ECO:0007669"/>
    <property type="project" value="UniProtKB-KW"/>
</dbReference>
<protein>
    <submittedName>
        <fullName evidence="1">2-methylfumaryl-CoA isomerase</fullName>
    </submittedName>
</protein>
<dbReference type="InterPro" id="IPR050509">
    <property type="entry name" value="CoA-transferase_III"/>
</dbReference>
<keyword evidence="1" id="KW-0413">Isomerase</keyword>
<name>A0A5N0VBA9_9PSEU</name>
<dbReference type="Gene3D" id="3.30.1540.10">
    <property type="entry name" value="formyl-coa transferase, domain 3"/>
    <property type="match status" value="1"/>
</dbReference>
<dbReference type="SUPFAM" id="SSF89796">
    <property type="entry name" value="CoA-transferase family III (CaiB/BaiF)"/>
    <property type="match status" value="1"/>
</dbReference>
<keyword evidence="2" id="KW-1185">Reference proteome</keyword>
<dbReference type="InterPro" id="IPR044855">
    <property type="entry name" value="CoA-Trfase_III_dom3_sf"/>
</dbReference>
<sequence length="382" mass="40516">MVEISGYVATPLCGMTLSQLGADVIRVEPVGGAPDRARLPRAGGGTSLYWTGLNKGKRSVEVDLSTTAGRDLVTDLVAGRGIVLTNSDRILPFDSLRRARPDVVRAVLTGGRDGSPAVDYTVNAATGFPYLTGPAEAGPVNHVVPVWDLTAGLYLAVGLLAADRRRQLTGEPQQIRVALEDIAVATAGNLGYLADVQLGGQERTADGNHVYGTFGRDFQTSDGKRVMVVALTKRHWHDLVEVTGTGAVVTALAESLPADFGDEADRYRHRRLLGSVFEGWFETRTAAEIATALDKTRVLWSSYRSFAELALHENPLLHRLDQPGVGEHLAPGSPIAVDGHQAPARPAPGVGQHTAEVLRDELGMSESEMAKLAGAGVIGPQA</sequence>
<comment type="caution">
    <text evidence="1">The sequence shown here is derived from an EMBL/GenBank/DDBJ whole genome shotgun (WGS) entry which is preliminary data.</text>
</comment>
<organism evidence="1 2">
    <name type="scientific">Amycolatopsis acidicola</name>
    <dbReference type="NCBI Taxonomy" id="2596893"/>
    <lineage>
        <taxon>Bacteria</taxon>
        <taxon>Bacillati</taxon>
        <taxon>Actinomycetota</taxon>
        <taxon>Actinomycetes</taxon>
        <taxon>Pseudonocardiales</taxon>
        <taxon>Pseudonocardiaceae</taxon>
        <taxon>Amycolatopsis</taxon>
    </lineage>
</organism>
<dbReference type="Pfam" id="PF02515">
    <property type="entry name" value="CoA_transf_3"/>
    <property type="match status" value="1"/>
</dbReference>
<dbReference type="EMBL" id="VMNW02000010">
    <property type="protein sequence ID" value="KAA9163335.1"/>
    <property type="molecule type" value="Genomic_DNA"/>
</dbReference>
<gene>
    <name evidence="1" type="ORF">FPZ12_009660</name>
</gene>
<evidence type="ECO:0000313" key="2">
    <source>
        <dbReference type="Proteomes" id="UP000319769"/>
    </source>
</evidence>